<proteinExistence type="predicted"/>
<dbReference type="AlphaFoldDB" id="A0A023AXV9"/>
<keyword evidence="2" id="KW-1185">Reference proteome</keyword>
<dbReference type="Proteomes" id="UP000019763">
    <property type="component" value="Unassembled WGS sequence"/>
</dbReference>
<reference evidence="1" key="1">
    <citation type="submission" date="2013-12" db="EMBL/GenBank/DDBJ databases">
        <authorList>
            <person name="Omoto C.K."/>
            <person name="Sibley D."/>
            <person name="Venepally P."/>
            <person name="Hadjithomas M."/>
            <person name="Karamycheva S."/>
            <person name="Brunk B."/>
            <person name="Roos D."/>
            <person name="Caler E."/>
            <person name="Lorenzi H."/>
        </authorList>
    </citation>
    <scope>NUCLEOTIDE SEQUENCE</scope>
</reference>
<comment type="caution">
    <text evidence="1">The sequence shown here is derived from an EMBL/GenBank/DDBJ whole genome shotgun (WGS) entry which is preliminary data.</text>
</comment>
<dbReference type="EMBL" id="AFNH02001418">
    <property type="protein sequence ID" value="EZG43120.1"/>
    <property type="molecule type" value="Genomic_DNA"/>
</dbReference>
<protein>
    <submittedName>
        <fullName evidence="1">Uncharacterized protein</fullName>
    </submittedName>
</protein>
<dbReference type="VEuPathDB" id="CryptoDB:GNI_186730"/>
<dbReference type="GeneID" id="22916192"/>
<sequence length="245" mass="27326">MRGLRGGACVEGSSLVAKVTLTIEFDGKPVDMVETFGSIKGWGESSRMVQDGLGYLRELPDLAVGLPAQEHVILSPEELEAVHHEYKANDCMVSFALLTLAECLNAISQVVREHPDTCGISADLGEQIREWVDCYSNHMGPNVLRFPPTKATRIQDLKFILVQMTRFPGKTEGVKTFSAPTLQQCNLDTVSARSWHQVRATLDCHDERLLDPKNDIHLQIGVAMPWEMYEDMMGELAVEYRHAIS</sequence>
<evidence type="ECO:0000313" key="2">
    <source>
        <dbReference type="Proteomes" id="UP000019763"/>
    </source>
</evidence>
<name>A0A023AXV9_GRENI</name>
<organism evidence="1 2">
    <name type="scientific">Gregarina niphandrodes</name>
    <name type="common">Septate eugregarine</name>
    <dbReference type="NCBI Taxonomy" id="110365"/>
    <lineage>
        <taxon>Eukaryota</taxon>
        <taxon>Sar</taxon>
        <taxon>Alveolata</taxon>
        <taxon>Apicomplexa</taxon>
        <taxon>Conoidasida</taxon>
        <taxon>Gregarinasina</taxon>
        <taxon>Eugregarinorida</taxon>
        <taxon>Gregarinidae</taxon>
        <taxon>Gregarina</taxon>
    </lineage>
</organism>
<evidence type="ECO:0000313" key="1">
    <source>
        <dbReference type="EMBL" id="EZG43120.1"/>
    </source>
</evidence>
<dbReference type="RefSeq" id="XP_011133620.1">
    <property type="nucleotide sequence ID" value="XM_011135318.1"/>
</dbReference>
<gene>
    <name evidence="1" type="ORF">GNI_186730</name>
</gene>
<accession>A0A023AXV9</accession>